<evidence type="ECO:0000313" key="3">
    <source>
        <dbReference type="EMBL" id="KAK6188518.1"/>
    </source>
</evidence>
<protein>
    <submittedName>
        <fullName evidence="3">Uncharacterized protein</fullName>
    </submittedName>
</protein>
<keyword evidence="2" id="KW-0732">Signal</keyword>
<feature type="compositionally biased region" description="Low complexity" evidence="1">
    <location>
        <begin position="268"/>
        <end position="285"/>
    </location>
</feature>
<sequence length="291" mass="31630">MAGQSCIALFVALGLQLAAAQNWGNQGASFWPQQPWFGGQMNDYNQLMEPEANYATCMVETQGNDKLIVTFERPQQPQFNQGWNRYMVPVQEPIRMTANIVSSTIAGSLQMVITEYGPHRGVCYPDYLGGIIRGNRQDPMINQNNFWNSFMRQGQQETTQKRGGVIGNAIYINKGQSATMSERVDVAFDDLFGRGVALCSYYEQNSCRQMIQLCCTIGRDKNPASSMNNNGRPGMNGGMIGGMNGMNGGMSGGMGGSMINGGSQFGMNPNNGLPQPNTQPNGGQPAISFGL</sequence>
<name>A0AAN8K3H8_PATCE</name>
<accession>A0AAN8K3H8</accession>
<evidence type="ECO:0000256" key="1">
    <source>
        <dbReference type="SAM" id="MobiDB-lite"/>
    </source>
</evidence>
<feature type="chain" id="PRO_5042884031" evidence="2">
    <location>
        <begin position="21"/>
        <end position="291"/>
    </location>
</feature>
<comment type="caution">
    <text evidence="3">The sequence shown here is derived from an EMBL/GenBank/DDBJ whole genome shotgun (WGS) entry which is preliminary data.</text>
</comment>
<evidence type="ECO:0000313" key="4">
    <source>
        <dbReference type="Proteomes" id="UP001347796"/>
    </source>
</evidence>
<organism evidence="3 4">
    <name type="scientific">Patella caerulea</name>
    <name type="common">Rayed Mediterranean limpet</name>
    <dbReference type="NCBI Taxonomy" id="87958"/>
    <lineage>
        <taxon>Eukaryota</taxon>
        <taxon>Metazoa</taxon>
        <taxon>Spiralia</taxon>
        <taxon>Lophotrochozoa</taxon>
        <taxon>Mollusca</taxon>
        <taxon>Gastropoda</taxon>
        <taxon>Patellogastropoda</taxon>
        <taxon>Patelloidea</taxon>
        <taxon>Patellidae</taxon>
        <taxon>Patella</taxon>
    </lineage>
</organism>
<feature type="signal peptide" evidence="2">
    <location>
        <begin position="1"/>
        <end position="20"/>
    </location>
</feature>
<gene>
    <name evidence="3" type="ORF">SNE40_004678</name>
</gene>
<dbReference type="AlphaFoldDB" id="A0AAN8K3H8"/>
<evidence type="ECO:0000256" key="2">
    <source>
        <dbReference type="SAM" id="SignalP"/>
    </source>
</evidence>
<keyword evidence="4" id="KW-1185">Reference proteome</keyword>
<dbReference type="EMBL" id="JAZGQO010000003">
    <property type="protein sequence ID" value="KAK6188518.1"/>
    <property type="molecule type" value="Genomic_DNA"/>
</dbReference>
<dbReference type="Proteomes" id="UP001347796">
    <property type="component" value="Unassembled WGS sequence"/>
</dbReference>
<reference evidence="3 4" key="1">
    <citation type="submission" date="2024-01" db="EMBL/GenBank/DDBJ databases">
        <title>The genome of the rayed Mediterranean limpet Patella caerulea (Linnaeus, 1758).</title>
        <authorList>
            <person name="Anh-Thu Weber A."/>
            <person name="Halstead-Nussloch G."/>
        </authorList>
    </citation>
    <scope>NUCLEOTIDE SEQUENCE [LARGE SCALE GENOMIC DNA]</scope>
    <source>
        <strain evidence="3">AATW-2023a</strain>
        <tissue evidence="3">Whole specimen</tissue>
    </source>
</reference>
<feature type="region of interest" description="Disordered" evidence="1">
    <location>
        <begin position="262"/>
        <end position="291"/>
    </location>
</feature>
<proteinExistence type="predicted"/>